<sequence length="139" mass="15241">PEFISYLNQSSFILPLTYLSIGSTAFLFYANSVYSKDDEHADGITTKVIFSLLIIVSIVVSIVHTTGSDEAVRITLLFVLASWALTAVTVLAMSTRFIVHHSSDPLAKRQFFLCILYVLATLLIHVSGLNTSNHSSSKS</sequence>
<proteinExistence type="predicted"/>
<protein>
    <submittedName>
        <fullName evidence="2">Uncharacterized protein</fullName>
    </submittedName>
</protein>
<keyword evidence="1" id="KW-0812">Transmembrane</keyword>
<name>A0AAV5W155_9BILA</name>
<feature type="transmembrane region" description="Helical" evidence="1">
    <location>
        <begin position="76"/>
        <end position="99"/>
    </location>
</feature>
<feature type="transmembrane region" description="Helical" evidence="1">
    <location>
        <begin position="44"/>
        <end position="64"/>
    </location>
</feature>
<feature type="non-terminal residue" evidence="2">
    <location>
        <position position="1"/>
    </location>
</feature>
<comment type="caution">
    <text evidence="2">The sequence shown here is derived from an EMBL/GenBank/DDBJ whole genome shotgun (WGS) entry which is preliminary data.</text>
</comment>
<dbReference type="AlphaFoldDB" id="A0AAV5W155"/>
<accession>A0AAV5W155</accession>
<keyword evidence="1" id="KW-0472">Membrane</keyword>
<evidence type="ECO:0000256" key="1">
    <source>
        <dbReference type="SAM" id="Phobius"/>
    </source>
</evidence>
<keyword evidence="1" id="KW-1133">Transmembrane helix</keyword>
<evidence type="ECO:0000313" key="2">
    <source>
        <dbReference type="EMBL" id="GMT23649.1"/>
    </source>
</evidence>
<feature type="transmembrane region" description="Helical" evidence="1">
    <location>
        <begin position="12"/>
        <end position="32"/>
    </location>
</feature>
<organism evidence="2 3">
    <name type="scientific">Pristionchus fissidentatus</name>
    <dbReference type="NCBI Taxonomy" id="1538716"/>
    <lineage>
        <taxon>Eukaryota</taxon>
        <taxon>Metazoa</taxon>
        <taxon>Ecdysozoa</taxon>
        <taxon>Nematoda</taxon>
        <taxon>Chromadorea</taxon>
        <taxon>Rhabditida</taxon>
        <taxon>Rhabditina</taxon>
        <taxon>Diplogasteromorpha</taxon>
        <taxon>Diplogasteroidea</taxon>
        <taxon>Neodiplogasteridae</taxon>
        <taxon>Pristionchus</taxon>
    </lineage>
</organism>
<reference evidence="2" key="1">
    <citation type="submission" date="2023-10" db="EMBL/GenBank/DDBJ databases">
        <title>Genome assembly of Pristionchus species.</title>
        <authorList>
            <person name="Yoshida K."/>
            <person name="Sommer R.J."/>
        </authorList>
    </citation>
    <scope>NUCLEOTIDE SEQUENCE</scope>
    <source>
        <strain evidence="2">RS5133</strain>
    </source>
</reference>
<dbReference type="Proteomes" id="UP001432322">
    <property type="component" value="Unassembled WGS sequence"/>
</dbReference>
<dbReference type="EMBL" id="BTSY01000004">
    <property type="protein sequence ID" value="GMT23649.1"/>
    <property type="molecule type" value="Genomic_DNA"/>
</dbReference>
<gene>
    <name evidence="2" type="ORF">PFISCL1PPCAC_14946</name>
</gene>
<feature type="transmembrane region" description="Helical" evidence="1">
    <location>
        <begin position="111"/>
        <end position="129"/>
    </location>
</feature>
<keyword evidence="3" id="KW-1185">Reference proteome</keyword>
<evidence type="ECO:0000313" key="3">
    <source>
        <dbReference type="Proteomes" id="UP001432322"/>
    </source>
</evidence>